<evidence type="ECO:0000259" key="1">
    <source>
        <dbReference type="Pfam" id="PF14534"/>
    </source>
</evidence>
<sequence length="274" mass="29921">MGNAQVVRRFNAPAETLWSYISWRGMEKLAGGGFFKRIVFEGEGAEVGATKWIHLAEGPPVRERLEWIDAAGYGYGYRIVDSGPLPVTDYVGELRITPCGPAACDVVIRNSFVGVTTDDDWGREWETMENGLLDEIEAFVGGAPTPGPEDVAAAIRAASDQFEADFRSGDPERLVANYYVDDPRIAVPDTPLQKGRDAAIAVFRGLMDGFSACDLRQVEVSHGGGDIAFELGESTVHPKAAGEAPTLVRYTILWRRTAKGWRVDTDFFAWGALS</sequence>
<dbReference type="InterPro" id="IPR023393">
    <property type="entry name" value="START-like_dom_sf"/>
</dbReference>
<dbReference type="Pfam" id="PF10604">
    <property type="entry name" value="Polyketide_cyc2"/>
    <property type="match status" value="1"/>
</dbReference>
<dbReference type="InterPro" id="IPR019587">
    <property type="entry name" value="Polyketide_cyclase/dehydratase"/>
</dbReference>
<reference evidence="2 4" key="1">
    <citation type="submission" date="2018-06" db="EMBL/GenBank/DDBJ databases">
        <title>Complete Genome Sequence of the Microcystin-Degrading Bacterium Sphingosinicella microcystinivorans Strain B-9.</title>
        <authorList>
            <person name="Jin H."/>
            <person name="Nishizawa T."/>
            <person name="Guo Y."/>
            <person name="Nishizawa A."/>
            <person name="Park H."/>
            <person name="Kato H."/>
            <person name="Tsuji K."/>
            <person name="Harada K."/>
        </authorList>
    </citation>
    <scope>NUCLEOTIDE SEQUENCE [LARGE SCALE GENOMIC DNA]</scope>
    <source>
        <strain evidence="2 4">B9</strain>
    </source>
</reference>
<dbReference type="EMBL" id="RBWX01000010">
    <property type="protein sequence ID" value="RKS86420.1"/>
    <property type="molecule type" value="Genomic_DNA"/>
</dbReference>
<dbReference type="Gene3D" id="3.30.530.20">
    <property type="match status" value="1"/>
</dbReference>
<evidence type="ECO:0000313" key="3">
    <source>
        <dbReference type="EMBL" id="RKS86420.1"/>
    </source>
</evidence>
<dbReference type="EMBL" id="AP018711">
    <property type="protein sequence ID" value="BBE35478.1"/>
    <property type="molecule type" value="Genomic_DNA"/>
</dbReference>
<evidence type="ECO:0000313" key="4">
    <source>
        <dbReference type="Proteomes" id="UP000275727"/>
    </source>
</evidence>
<gene>
    <name evidence="3" type="ORF">DFR51_3126</name>
    <name evidence="2" type="ORF">SmB9_31360</name>
</gene>
<evidence type="ECO:0000313" key="2">
    <source>
        <dbReference type="EMBL" id="BBE35478.1"/>
    </source>
</evidence>
<reference evidence="3 5" key="2">
    <citation type="submission" date="2018-10" db="EMBL/GenBank/DDBJ databases">
        <title>Genomic Encyclopedia of Type Strains, Phase IV (KMG-IV): sequencing the most valuable type-strain genomes for metagenomic binning, comparative biology and taxonomic classification.</title>
        <authorList>
            <person name="Goeker M."/>
        </authorList>
    </citation>
    <scope>NUCLEOTIDE SEQUENCE [LARGE SCALE GENOMIC DNA]</scope>
    <source>
        <strain evidence="3 5">DSM 19791</strain>
    </source>
</reference>
<dbReference type="CDD" id="cd07821">
    <property type="entry name" value="PYR_PYL_RCAR_like"/>
    <property type="match status" value="1"/>
</dbReference>
<evidence type="ECO:0000313" key="5">
    <source>
        <dbReference type="Proteomes" id="UP000276029"/>
    </source>
</evidence>
<dbReference type="RefSeq" id="WP_121052822.1">
    <property type="nucleotide sequence ID" value="NZ_AP018711.1"/>
</dbReference>
<dbReference type="Pfam" id="PF14534">
    <property type="entry name" value="DUF4440"/>
    <property type="match status" value="1"/>
</dbReference>
<dbReference type="InterPro" id="IPR032710">
    <property type="entry name" value="NTF2-like_dom_sf"/>
</dbReference>
<dbReference type="InterPro" id="IPR027843">
    <property type="entry name" value="DUF4440"/>
</dbReference>
<dbReference type="KEGG" id="smic:SmB9_31360"/>
<dbReference type="Proteomes" id="UP000275727">
    <property type="component" value="Chromosome"/>
</dbReference>
<dbReference type="Proteomes" id="UP000276029">
    <property type="component" value="Unassembled WGS sequence"/>
</dbReference>
<dbReference type="Gene3D" id="3.10.450.50">
    <property type="match status" value="1"/>
</dbReference>
<dbReference type="AlphaFoldDB" id="A0AAD1D8T6"/>
<proteinExistence type="predicted"/>
<protein>
    <submittedName>
        <fullName evidence="3">Ketosteroid isomerase-like protein</fullName>
    </submittedName>
</protein>
<feature type="domain" description="DUF4440" evidence="1">
    <location>
        <begin position="155"/>
        <end position="263"/>
    </location>
</feature>
<dbReference type="SUPFAM" id="SSF54427">
    <property type="entry name" value="NTF2-like"/>
    <property type="match status" value="1"/>
</dbReference>
<name>A0AAD1D8T6_SPHMI</name>
<organism evidence="2 4">
    <name type="scientific">Sphingosinicella microcystinivorans</name>
    <dbReference type="NCBI Taxonomy" id="335406"/>
    <lineage>
        <taxon>Bacteria</taxon>
        <taxon>Pseudomonadati</taxon>
        <taxon>Pseudomonadota</taxon>
        <taxon>Alphaproteobacteria</taxon>
        <taxon>Sphingomonadales</taxon>
        <taxon>Sphingosinicellaceae</taxon>
        <taxon>Sphingosinicella</taxon>
    </lineage>
</organism>
<keyword evidence="5" id="KW-1185">Reference proteome</keyword>
<dbReference type="SUPFAM" id="SSF55961">
    <property type="entry name" value="Bet v1-like"/>
    <property type="match status" value="1"/>
</dbReference>
<accession>A0AAD1D8T6</accession>